<gene>
    <name evidence="6" type="ORF">SAMN05518863_1088</name>
</gene>
<feature type="transmembrane region" description="Helical" evidence="4">
    <location>
        <begin position="42"/>
        <end position="63"/>
    </location>
</feature>
<feature type="transmembrane region" description="Helical" evidence="4">
    <location>
        <begin position="75"/>
        <end position="93"/>
    </location>
</feature>
<dbReference type="NCBIfam" id="NF007256">
    <property type="entry name" value="PRK09705.1"/>
    <property type="match status" value="1"/>
</dbReference>
<dbReference type="PANTHER" id="PTHR23523:SF1">
    <property type="entry name" value="CYANATE TRANSPORT PROTEIN CYNX"/>
    <property type="match status" value="1"/>
</dbReference>
<organism evidence="6 7">
    <name type="scientific">Candidatus Pantoea symbiotica</name>
    <dbReference type="NCBI Taxonomy" id="1884370"/>
    <lineage>
        <taxon>Bacteria</taxon>
        <taxon>Pseudomonadati</taxon>
        <taxon>Pseudomonadota</taxon>
        <taxon>Gammaproteobacteria</taxon>
        <taxon>Enterobacterales</taxon>
        <taxon>Erwiniaceae</taxon>
        <taxon>Pantoea</taxon>
    </lineage>
</organism>
<dbReference type="InterPro" id="IPR036259">
    <property type="entry name" value="MFS_trans_sf"/>
</dbReference>
<dbReference type="Gene3D" id="1.20.1250.20">
    <property type="entry name" value="MFS general substrate transporter like domains"/>
    <property type="match status" value="2"/>
</dbReference>
<dbReference type="Proteomes" id="UP000198841">
    <property type="component" value="Unassembled WGS sequence"/>
</dbReference>
<evidence type="ECO:0000256" key="4">
    <source>
        <dbReference type="SAM" id="Phobius"/>
    </source>
</evidence>
<evidence type="ECO:0000256" key="2">
    <source>
        <dbReference type="ARBA" id="ARBA00022989"/>
    </source>
</evidence>
<feature type="transmembrane region" description="Helical" evidence="4">
    <location>
        <begin position="202"/>
        <end position="225"/>
    </location>
</feature>
<dbReference type="PANTHER" id="PTHR23523">
    <property type="match status" value="1"/>
</dbReference>
<keyword evidence="3 4" id="KW-0472">Membrane</keyword>
<dbReference type="RefSeq" id="WP_008106001.1">
    <property type="nucleotide sequence ID" value="NZ_FOSD01000008.1"/>
</dbReference>
<evidence type="ECO:0000259" key="5">
    <source>
        <dbReference type="PROSITE" id="PS50850"/>
    </source>
</evidence>
<feature type="transmembrane region" description="Helical" evidence="4">
    <location>
        <begin position="160"/>
        <end position="181"/>
    </location>
</feature>
<sequence>MNRHYDGLTLGALVLAGLNMRPLLTSISPLLGQLRQTMGLSSLAASLLPAVPMVMMGAVALLSASLMQRVPLQRLLLAGLTLLLLALAARGVIHSGSWLVVSALFGGLGVGVVQMAMPGLIRQRFAQRSAPVTGLWAGALMGGGGLGAALSPWLSDHFGWSLALTGWALPVLLAIGLWLYVRVPTAASTENVALPSLWRTPRAWTLAISFGLVNGGYATCVAWLPDAYHHLGWSAQAGGSLLGAMILCQVAGALLMPLLARKADRRPQLIISLVCQLIGMSGFLFAPLLAPWLWAAIAGFGLGAAFPLAMVLALDHLPHPQAGARLVAFMQGAGFIIAGCMPFIAGQLQALTHSFSSVWLMQTAVTVGLILLNLRFHPRSYGRAFGRTAA</sequence>
<feature type="transmembrane region" description="Helical" evidence="4">
    <location>
        <begin position="133"/>
        <end position="154"/>
    </location>
</feature>
<feature type="transmembrane region" description="Helical" evidence="4">
    <location>
        <begin position="237"/>
        <end position="260"/>
    </location>
</feature>
<accession>A0A1I4AJK4</accession>
<keyword evidence="7" id="KW-1185">Reference proteome</keyword>
<comment type="caution">
    <text evidence="6">The sequence shown here is derived from an EMBL/GenBank/DDBJ whole genome shotgun (WGS) entry which is preliminary data.</text>
</comment>
<feature type="domain" description="Major facilitator superfamily (MFS) profile" evidence="5">
    <location>
        <begin position="1"/>
        <end position="381"/>
    </location>
</feature>
<proteinExistence type="predicted"/>
<dbReference type="InterPro" id="IPR011701">
    <property type="entry name" value="MFS"/>
</dbReference>
<dbReference type="EMBL" id="FOSD01000008">
    <property type="protein sequence ID" value="SFK55929.1"/>
    <property type="molecule type" value="Genomic_DNA"/>
</dbReference>
<evidence type="ECO:0000256" key="1">
    <source>
        <dbReference type="ARBA" id="ARBA00022692"/>
    </source>
</evidence>
<dbReference type="SUPFAM" id="SSF103473">
    <property type="entry name" value="MFS general substrate transporter"/>
    <property type="match status" value="1"/>
</dbReference>
<dbReference type="InterPro" id="IPR020846">
    <property type="entry name" value="MFS_dom"/>
</dbReference>
<feature type="transmembrane region" description="Helical" evidence="4">
    <location>
        <begin position="357"/>
        <end position="374"/>
    </location>
</feature>
<keyword evidence="1 4" id="KW-0812">Transmembrane</keyword>
<feature type="transmembrane region" description="Helical" evidence="4">
    <location>
        <begin position="99"/>
        <end position="121"/>
    </location>
</feature>
<evidence type="ECO:0000256" key="3">
    <source>
        <dbReference type="ARBA" id="ARBA00023136"/>
    </source>
</evidence>
<evidence type="ECO:0000313" key="7">
    <source>
        <dbReference type="Proteomes" id="UP000198841"/>
    </source>
</evidence>
<feature type="transmembrane region" description="Helical" evidence="4">
    <location>
        <begin position="292"/>
        <end position="314"/>
    </location>
</feature>
<feature type="transmembrane region" description="Helical" evidence="4">
    <location>
        <begin position="326"/>
        <end position="345"/>
    </location>
</feature>
<dbReference type="PROSITE" id="PS50850">
    <property type="entry name" value="MFS"/>
    <property type="match status" value="1"/>
</dbReference>
<feature type="transmembrane region" description="Helical" evidence="4">
    <location>
        <begin position="269"/>
        <end position="286"/>
    </location>
</feature>
<protein>
    <submittedName>
        <fullName evidence="6">MFS transporter, CP family, cyanate transporter</fullName>
    </submittedName>
</protein>
<keyword evidence="2 4" id="KW-1133">Transmembrane helix</keyword>
<name>A0A1I4AJK4_9GAMM</name>
<reference evidence="6 7" key="1">
    <citation type="submission" date="2016-10" db="EMBL/GenBank/DDBJ databases">
        <authorList>
            <person name="Varghese N."/>
            <person name="Submissions S."/>
        </authorList>
    </citation>
    <scope>NUCLEOTIDE SEQUENCE [LARGE SCALE GENOMIC DNA]</scope>
    <source>
        <strain evidence="6 7">YR512</strain>
    </source>
</reference>
<dbReference type="Pfam" id="PF07690">
    <property type="entry name" value="MFS_1"/>
    <property type="match status" value="1"/>
</dbReference>
<dbReference type="InterPro" id="IPR052524">
    <property type="entry name" value="MFS_Cyanate_Porter"/>
</dbReference>
<evidence type="ECO:0000313" key="6">
    <source>
        <dbReference type="EMBL" id="SFK55929.1"/>
    </source>
</evidence>